<evidence type="ECO:0000313" key="2">
    <source>
        <dbReference type="EMBL" id="GFZ12532.1"/>
    </source>
</evidence>
<name>A0A7J0GP06_9ERIC</name>
<evidence type="ECO:0000313" key="3">
    <source>
        <dbReference type="Proteomes" id="UP000585474"/>
    </source>
</evidence>
<protein>
    <submittedName>
        <fullName evidence="2">Uncharacterized protein</fullName>
    </submittedName>
</protein>
<evidence type="ECO:0000256" key="1">
    <source>
        <dbReference type="SAM" id="SignalP"/>
    </source>
</evidence>
<feature type="chain" id="PRO_5029712392" evidence="1">
    <location>
        <begin position="20"/>
        <end position="129"/>
    </location>
</feature>
<proteinExistence type="predicted"/>
<gene>
    <name evidence="2" type="ORF">Acr_23g0009170</name>
</gene>
<reference evidence="2 3" key="1">
    <citation type="submission" date="2019-07" db="EMBL/GenBank/DDBJ databases">
        <title>De Novo Assembly of kiwifruit Actinidia rufa.</title>
        <authorList>
            <person name="Sugita-Konishi S."/>
            <person name="Sato K."/>
            <person name="Mori E."/>
            <person name="Abe Y."/>
            <person name="Kisaki G."/>
            <person name="Hamano K."/>
            <person name="Suezawa K."/>
            <person name="Otani M."/>
            <person name="Fukuda T."/>
            <person name="Manabe T."/>
            <person name="Gomi K."/>
            <person name="Tabuchi M."/>
            <person name="Akimitsu K."/>
            <person name="Kataoka I."/>
        </authorList>
    </citation>
    <scope>NUCLEOTIDE SEQUENCE [LARGE SCALE GENOMIC DNA]</scope>
    <source>
        <strain evidence="3">cv. Fuchu</strain>
    </source>
</reference>
<keyword evidence="1" id="KW-0732">Signal</keyword>
<comment type="caution">
    <text evidence="2">The sequence shown here is derived from an EMBL/GenBank/DDBJ whole genome shotgun (WGS) entry which is preliminary data.</text>
</comment>
<dbReference type="PROSITE" id="PS51257">
    <property type="entry name" value="PROKAR_LIPOPROTEIN"/>
    <property type="match status" value="1"/>
</dbReference>
<sequence length="129" mass="14026">MRRIGGCSMMAIIAAGCQSWCFDSGCSMWILGDSSTILGWSSPTSANGVLFHCGSRELLIRAGNVLVELGMGMNQSELCGKLPCISIILHYLLKEVPTELVSSNAVEILELIECSKDYSFDQVAWIQAF</sequence>
<dbReference type="OrthoDB" id="1220448at2759"/>
<dbReference type="AlphaFoldDB" id="A0A7J0GP06"/>
<organism evidence="2 3">
    <name type="scientific">Actinidia rufa</name>
    <dbReference type="NCBI Taxonomy" id="165716"/>
    <lineage>
        <taxon>Eukaryota</taxon>
        <taxon>Viridiplantae</taxon>
        <taxon>Streptophyta</taxon>
        <taxon>Embryophyta</taxon>
        <taxon>Tracheophyta</taxon>
        <taxon>Spermatophyta</taxon>
        <taxon>Magnoliopsida</taxon>
        <taxon>eudicotyledons</taxon>
        <taxon>Gunneridae</taxon>
        <taxon>Pentapetalae</taxon>
        <taxon>asterids</taxon>
        <taxon>Ericales</taxon>
        <taxon>Actinidiaceae</taxon>
        <taxon>Actinidia</taxon>
    </lineage>
</organism>
<feature type="signal peptide" evidence="1">
    <location>
        <begin position="1"/>
        <end position="19"/>
    </location>
</feature>
<keyword evidence="3" id="KW-1185">Reference proteome</keyword>
<dbReference type="Proteomes" id="UP000585474">
    <property type="component" value="Unassembled WGS sequence"/>
</dbReference>
<dbReference type="EMBL" id="BJWL01000023">
    <property type="protein sequence ID" value="GFZ12532.1"/>
    <property type="molecule type" value="Genomic_DNA"/>
</dbReference>
<accession>A0A7J0GP06</accession>